<keyword evidence="4 10" id="KW-0808">Transferase</keyword>
<feature type="domain" description="Glycosyl transferase family 28 C-terminal" evidence="13">
    <location>
        <begin position="196"/>
        <end position="342"/>
    </location>
</feature>
<evidence type="ECO:0000259" key="12">
    <source>
        <dbReference type="Pfam" id="PF03033"/>
    </source>
</evidence>
<dbReference type="GO" id="GO:0050511">
    <property type="term" value="F:undecaprenyldiphospho-muramoylpentapeptide beta-N-acetylglucosaminyltransferase activity"/>
    <property type="evidence" value="ECO:0007669"/>
    <property type="project" value="UniProtKB-UniRule"/>
</dbReference>
<keyword evidence="8 10" id="KW-0131">Cell cycle</keyword>
<dbReference type="GO" id="GO:0005975">
    <property type="term" value="P:carbohydrate metabolic process"/>
    <property type="evidence" value="ECO:0007669"/>
    <property type="project" value="InterPro"/>
</dbReference>
<dbReference type="OrthoDB" id="9808936at2"/>
<dbReference type="Gene3D" id="3.40.50.2000">
    <property type="entry name" value="Glycogen Phosphorylase B"/>
    <property type="match status" value="2"/>
</dbReference>
<reference evidence="14 15" key="1">
    <citation type="submission" date="2016-03" db="EMBL/GenBank/DDBJ databases">
        <authorList>
            <person name="Ploux O."/>
        </authorList>
    </citation>
    <scope>NUCLEOTIDE SEQUENCE [LARGE SCALE GENOMIC DNA]</scope>
    <source>
        <strain evidence="14 15">R-45370</strain>
    </source>
</reference>
<dbReference type="NCBIfam" id="TIGR01133">
    <property type="entry name" value="murG"/>
    <property type="match status" value="1"/>
</dbReference>
<comment type="catalytic activity">
    <reaction evidence="10">
        <text>di-trans,octa-cis-undecaprenyl diphospho-N-acetyl-alpha-D-muramoyl-L-alanyl-D-glutamyl-meso-2,6-diaminopimeloyl-D-alanyl-D-alanine + UDP-N-acetyl-alpha-D-glucosamine = di-trans,octa-cis-undecaprenyl diphospho-[N-acetyl-alpha-D-glucosaminyl-(1-&gt;4)]-N-acetyl-alpha-D-muramoyl-L-alanyl-D-glutamyl-meso-2,6-diaminopimeloyl-D-alanyl-D-alanine + UDP + H(+)</text>
        <dbReference type="Rhea" id="RHEA:31227"/>
        <dbReference type="ChEBI" id="CHEBI:15378"/>
        <dbReference type="ChEBI" id="CHEBI:57705"/>
        <dbReference type="ChEBI" id="CHEBI:58223"/>
        <dbReference type="ChEBI" id="CHEBI:61387"/>
        <dbReference type="ChEBI" id="CHEBI:61388"/>
        <dbReference type="EC" id="2.4.1.227"/>
    </reaction>
</comment>
<comment type="caution">
    <text evidence="10">Lacks conserved residue(s) required for the propagation of feature annotation.</text>
</comment>
<gene>
    <name evidence="10 14" type="primary">murG</name>
    <name evidence="14" type="ORF">A1359_16160</name>
</gene>
<dbReference type="EMBL" id="LUUI01000151">
    <property type="protein sequence ID" value="OAI10653.1"/>
    <property type="molecule type" value="Genomic_DNA"/>
</dbReference>
<feature type="domain" description="Glycosyltransferase family 28 N-terminal" evidence="12">
    <location>
        <begin position="15"/>
        <end position="150"/>
    </location>
</feature>
<dbReference type="CDD" id="cd03785">
    <property type="entry name" value="GT28_MurG"/>
    <property type="match status" value="1"/>
</dbReference>
<feature type="binding site" evidence="10">
    <location>
        <position position="298"/>
    </location>
    <ligand>
        <name>UDP-N-acetyl-alpha-D-glucosamine</name>
        <dbReference type="ChEBI" id="CHEBI:57705"/>
    </ligand>
</feature>
<keyword evidence="6 10" id="KW-0573">Peptidoglycan synthesis</keyword>
<evidence type="ECO:0000256" key="4">
    <source>
        <dbReference type="ARBA" id="ARBA00022679"/>
    </source>
</evidence>
<dbReference type="GO" id="GO:0051301">
    <property type="term" value="P:cell division"/>
    <property type="evidence" value="ECO:0007669"/>
    <property type="project" value="UniProtKB-KW"/>
</dbReference>
<dbReference type="HAMAP" id="MF_00033">
    <property type="entry name" value="MurG"/>
    <property type="match status" value="1"/>
</dbReference>
<keyword evidence="2 10" id="KW-0132">Cell division</keyword>
<evidence type="ECO:0000256" key="5">
    <source>
        <dbReference type="ARBA" id="ARBA00022960"/>
    </source>
</evidence>
<dbReference type="InterPro" id="IPR004276">
    <property type="entry name" value="GlycoTrans_28_N"/>
</dbReference>
<comment type="subcellular location">
    <subcellularLocation>
        <location evidence="10">Cell membrane</location>
        <topology evidence="10">Peripheral membrane protein</topology>
        <orientation evidence="10">Cytoplasmic side</orientation>
    </subcellularLocation>
</comment>
<dbReference type="GO" id="GO:0009252">
    <property type="term" value="P:peptidoglycan biosynthetic process"/>
    <property type="evidence" value="ECO:0007669"/>
    <property type="project" value="UniProtKB-UniRule"/>
</dbReference>
<comment type="similarity">
    <text evidence="10">Belongs to the glycosyltransferase 28 family. MurG subfamily.</text>
</comment>
<dbReference type="RefSeq" id="WP_066986956.1">
    <property type="nucleotide sequence ID" value="NZ_LUUI01000151.1"/>
</dbReference>
<feature type="binding site" evidence="10">
    <location>
        <position position="253"/>
    </location>
    <ligand>
        <name>UDP-N-acetyl-alpha-D-glucosamine</name>
        <dbReference type="ChEBI" id="CHEBI:57705"/>
    </ligand>
</feature>
<keyword evidence="5 10" id="KW-0133">Cell shape</keyword>
<evidence type="ECO:0000259" key="13">
    <source>
        <dbReference type="Pfam" id="PF04101"/>
    </source>
</evidence>
<dbReference type="InterPro" id="IPR007235">
    <property type="entry name" value="Glyco_trans_28_C"/>
</dbReference>
<dbReference type="EC" id="2.4.1.227" evidence="10"/>
<comment type="function">
    <text evidence="10">Cell wall formation. Catalyzes the transfer of a GlcNAc subunit on undecaprenyl-pyrophosphoryl-MurNAc-pentapeptide (lipid intermediate I) to form undecaprenyl-pyrophosphoryl-MurNAc-(pentapeptide)GlcNAc (lipid intermediate II).</text>
</comment>
<dbReference type="SUPFAM" id="SSF53756">
    <property type="entry name" value="UDP-Glycosyltransferase/glycogen phosphorylase"/>
    <property type="match status" value="1"/>
</dbReference>
<evidence type="ECO:0000256" key="3">
    <source>
        <dbReference type="ARBA" id="ARBA00022676"/>
    </source>
</evidence>
<keyword evidence="3 10" id="KW-0328">Glycosyltransferase</keyword>
<evidence type="ECO:0000256" key="2">
    <source>
        <dbReference type="ARBA" id="ARBA00022618"/>
    </source>
</evidence>
<dbReference type="GO" id="GO:0008360">
    <property type="term" value="P:regulation of cell shape"/>
    <property type="evidence" value="ECO:0007669"/>
    <property type="project" value="UniProtKB-KW"/>
</dbReference>
<evidence type="ECO:0000256" key="1">
    <source>
        <dbReference type="ARBA" id="ARBA00022475"/>
    </source>
</evidence>
<keyword evidence="11" id="KW-1133">Transmembrane helix</keyword>
<keyword evidence="15" id="KW-1185">Reference proteome</keyword>
<evidence type="ECO:0000256" key="11">
    <source>
        <dbReference type="SAM" id="Phobius"/>
    </source>
</evidence>
<dbReference type="GO" id="GO:0051991">
    <property type="term" value="F:UDP-N-acetyl-D-glucosamine:N-acetylmuramoyl-L-alanyl-D-glutamyl-meso-2,6-diaminopimelyl-D-alanyl-D-alanine-diphosphoundecaprenol 4-beta-N-acetylglucosaminlytransferase activity"/>
    <property type="evidence" value="ECO:0007669"/>
    <property type="project" value="RHEA"/>
</dbReference>
<evidence type="ECO:0000256" key="7">
    <source>
        <dbReference type="ARBA" id="ARBA00023136"/>
    </source>
</evidence>
<dbReference type="Pfam" id="PF03033">
    <property type="entry name" value="Glyco_transf_28"/>
    <property type="match status" value="1"/>
</dbReference>
<sequence length="364" mass="38730">MSGAIDSNRTATPAIVIMAGGTGGHVFPALAVAEEMRARGWQVSWLGTRKGLEGRVVPAHKIDIDWLSVEGMRGKGLLSKFTAVWRLAQACLQARRILRQRKPDVVLGMGGFVAGPGGLMAKVLGIPLVIHEQNRIPGTTNRWLVKLAASKVLEAFPGSFSASINAICTGNPLRKAFNGLSEKAEWTPASQRALRVLVLGGSQGAKVLNDNVPDALAGLSNLDIKHQTGNAMQAEVVDRYQRLGVNAEILAFIEDMAAAYQWADLIICRAGAMTVSEVAACGLPAIFVPLLNAIDDHQTANAHYLCESGAALLLAQPELNASNLRKLIEQTMTSLPMMSRTAKSLAKLNATQAVADICAAEARL</sequence>
<organism evidence="14 15">
    <name type="scientific">Methylomonas lenta</name>
    <dbReference type="NCBI Taxonomy" id="980561"/>
    <lineage>
        <taxon>Bacteria</taxon>
        <taxon>Pseudomonadati</taxon>
        <taxon>Pseudomonadota</taxon>
        <taxon>Gammaproteobacteria</taxon>
        <taxon>Methylococcales</taxon>
        <taxon>Methylococcaceae</taxon>
        <taxon>Methylomonas</taxon>
    </lineage>
</organism>
<keyword evidence="7 10" id="KW-0472">Membrane</keyword>
<evidence type="ECO:0000313" key="15">
    <source>
        <dbReference type="Proteomes" id="UP000078476"/>
    </source>
</evidence>
<feature type="transmembrane region" description="Helical" evidence="11">
    <location>
        <begin position="105"/>
        <end position="130"/>
    </location>
</feature>
<evidence type="ECO:0000256" key="10">
    <source>
        <dbReference type="HAMAP-Rule" id="MF_00033"/>
    </source>
</evidence>
<name>A0A177MZE6_9GAMM</name>
<comment type="caution">
    <text evidence="14">The sequence shown here is derived from an EMBL/GenBank/DDBJ whole genome shotgun (WGS) entry which is preliminary data.</text>
</comment>
<feature type="binding site" evidence="10">
    <location>
        <position position="174"/>
    </location>
    <ligand>
        <name>UDP-N-acetyl-alpha-D-glucosamine</name>
        <dbReference type="ChEBI" id="CHEBI:57705"/>
    </ligand>
</feature>
<evidence type="ECO:0000256" key="6">
    <source>
        <dbReference type="ARBA" id="ARBA00022984"/>
    </source>
</evidence>
<evidence type="ECO:0000256" key="8">
    <source>
        <dbReference type="ARBA" id="ARBA00023306"/>
    </source>
</evidence>
<feature type="binding site" evidence="10">
    <location>
        <position position="202"/>
    </location>
    <ligand>
        <name>UDP-N-acetyl-alpha-D-glucosamine</name>
        <dbReference type="ChEBI" id="CHEBI:57705"/>
    </ligand>
</feature>
<dbReference type="STRING" id="980561.A1359_16160"/>
<evidence type="ECO:0000256" key="9">
    <source>
        <dbReference type="ARBA" id="ARBA00023316"/>
    </source>
</evidence>
<dbReference type="AlphaFoldDB" id="A0A177MZE6"/>
<accession>A0A177MZE6</accession>
<comment type="pathway">
    <text evidence="10">Cell wall biogenesis; peptidoglycan biosynthesis.</text>
</comment>
<dbReference type="PANTHER" id="PTHR21015:SF22">
    <property type="entry name" value="GLYCOSYLTRANSFERASE"/>
    <property type="match status" value="1"/>
</dbReference>
<proteinExistence type="inferred from homology"/>
<dbReference type="PANTHER" id="PTHR21015">
    <property type="entry name" value="UDP-N-ACETYLGLUCOSAMINE--N-ACETYLMURAMYL-(PENTAPEPTIDE) PYROPHOSPHORYL-UNDECAPRENOL N-ACETYLGLUCOSAMINE TRANSFERASE 1"/>
    <property type="match status" value="1"/>
</dbReference>
<dbReference type="GO" id="GO:0071555">
    <property type="term" value="P:cell wall organization"/>
    <property type="evidence" value="ECO:0007669"/>
    <property type="project" value="UniProtKB-KW"/>
</dbReference>
<feature type="binding site" evidence="10">
    <location>
        <begin position="22"/>
        <end position="24"/>
    </location>
    <ligand>
        <name>UDP-N-acetyl-alpha-D-glucosamine</name>
        <dbReference type="ChEBI" id="CHEBI:57705"/>
    </ligand>
</feature>
<dbReference type="Proteomes" id="UP000078476">
    <property type="component" value="Unassembled WGS sequence"/>
</dbReference>
<protein>
    <recommendedName>
        <fullName evidence="10">UDP-N-acetylglucosamine--N-acetylmuramyl-(pentapeptide) pyrophosphoryl-undecaprenol N-acetylglucosamine transferase</fullName>
        <ecNumber evidence="10">2.4.1.227</ecNumber>
    </recommendedName>
    <alternativeName>
        <fullName evidence="10">Undecaprenyl-PP-MurNAc-pentapeptide-UDPGlcNAc GlcNAc transferase</fullName>
    </alternativeName>
</protein>
<dbReference type="InterPro" id="IPR006009">
    <property type="entry name" value="GlcNAc_MurG"/>
</dbReference>
<dbReference type="UniPathway" id="UPA00219"/>
<feature type="binding site" evidence="10">
    <location>
        <position position="134"/>
    </location>
    <ligand>
        <name>UDP-N-acetyl-alpha-D-glucosamine</name>
        <dbReference type="ChEBI" id="CHEBI:57705"/>
    </ligand>
</feature>
<dbReference type="GO" id="GO:0005886">
    <property type="term" value="C:plasma membrane"/>
    <property type="evidence" value="ECO:0007669"/>
    <property type="project" value="UniProtKB-SubCell"/>
</dbReference>
<evidence type="ECO:0000313" key="14">
    <source>
        <dbReference type="EMBL" id="OAI10653.1"/>
    </source>
</evidence>
<keyword evidence="1 10" id="KW-1003">Cell membrane</keyword>
<keyword evidence="9 10" id="KW-0961">Cell wall biogenesis/degradation</keyword>
<dbReference type="Pfam" id="PF04101">
    <property type="entry name" value="Glyco_tran_28_C"/>
    <property type="match status" value="1"/>
</dbReference>
<keyword evidence="11" id="KW-0812">Transmembrane</keyword>